<reference evidence="2 3" key="1">
    <citation type="submission" date="2020-08" db="EMBL/GenBank/DDBJ databases">
        <authorList>
            <person name="Koutsovoulos G."/>
            <person name="Danchin GJ E."/>
        </authorList>
    </citation>
    <scope>NUCLEOTIDE SEQUENCE [LARGE SCALE GENOMIC DNA]</scope>
</reference>
<evidence type="ECO:0000256" key="1">
    <source>
        <dbReference type="SAM" id="Phobius"/>
    </source>
</evidence>
<dbReference type="EMBL" id="CAJEWN010003630">
    <property type="protein sequence ID" value="CAD2208198.1"/>
    <property type="molecule type" value="Genomic_DNA"/>
</dbReference>
<organism evidence="2 3">
    <name type="scientific">Meloidogyne enterolobii</name>
    <name type="common">Root-knot nematode worm</name>
    <name type="synonym">Meloidogyne mayaguensis</name>
    <dbReference type="NCBI Taxonomy" id="390850"/>
    <lineage>
        <taxon>Eukaryota</taxon>
        <taxon>Metazoa</taxon>
        <taxon>Ecdysozoa</taxon>
        <taxon>Nematoda</taxon>
        <taxon>Chromadorea</taxon>
        <taxon>Rhabditida</taxon>
        <taxon>Tylenchina</taxon>
        <taxon>Tylenchomorpha</taxon>
        <taxon>Tylenchoidea</taxon>
        <taxon>Meloidogynidae</taxon>
        <taxon>Meloidogyninae</taxon>
        <taxon>Meloidogyne</taxon>
    </lineage>
</organism>
<keyword evidence="1" id="KW-1133">Transmembrane helix</keyword>
<evidence type="ECO:0000313" key="3">
    <source>
        <dbReference type="Proteomes" id="UP000580250"/>
    </source>
</evidence>
<protein>
    <submittedName>
        <fullName evidence="2">Uncharacterized protein</fullName>
    </submittedName>
</protein>
<proteinExistence type="predicted"/>
<gene>
    <name evidence="2" type="ORF">MENT_LOCUS62210</name>
</gene>
<evidence type="ECO:0000313" key="2">
    <source>
        <dbReference type="EMBL" id="CAD2208198.1"/>
    </source>
</evidence>
<keyword evidence="1" id="KW-0472">Membrane</keyword>
<dbReference type="AlphaFoldDB" id="A0A6V7Y9E1"/>
<comment type="caution">
    <text evidence="2">The sequence shown here is derived from an EMBL/GenBank/DDBJ whole genome shotgun (WGS) entry which is preliminary data.</text>
</comment>
<sequence length="49" mass="6303">MLRFNLNYILIFLIIFFSLYFKFRKTFLIFKNKIFCFQKKIILIFFFFI</sequence>
<name>A0A6V7Y9E1_MELEN</name>
<keyword evidence="1" id="KW-0812">Transmembrane</keyword>
<feature type="transmembrane region" description="Helical" evidence="1">
    <location>
        <begin position="6"/>
        <end position="23"/>
    </location>
</feature>
<accession>A0A6V7Y9E1</accession>
<dbReference type="Proteomes" id="UP000580250">
    <property type="component" value="Unassembled WGS sequence"/>
</dbReference>